<dbReference type="Proteomes" id="UP000327111">
    <property type="component" value="Unassembled WGS sequence"/>
</dbReference>
<protein>
    <recommendedName>
        <fullName evidence="3">MarR family transcriptional regulator</fullName>
    </recommendedName>
</protein>
<evidence type="ECO:0008006" key="3">
    <source>
        <dbReference type="Google" id="ProtNLM"/>
    </source>
</evidence>
<dbReference type="EMBL" id="CABVIF010000001">
    <property type="protein sequence ID" value="VVO59119.1"/>
    <property type="molecule type" value="Genomic_DNA"/>
</dbReference>
<proteinExistence type="predicted"/>
<name>A0A5E7H4N0_PSEFL</name>
<organism evidence="1 2">
    <name type="scientific">Pseudomonas fluorescens</name>
    <dbReference type="NCBI Taxonomy" id="294"/>
    <lineage>
        <taxon>Bacteria</taxon>
        <taxon>Pseudomonadati</taxon>
        <taxon>Pseudomonadota</taxon>
        <taxon>Gammaproteobacteria</taxon>
        <taxon>Pseudomonadales</taxon>
        <taxon>Pseudomonadaceae</taxon>
        <taxon>Pseudomonas</taxon>
    </lineage>
</organism>
<evidence type="ECO:0000313" key="1">
    <source>
        <dbReference type="EMBL" id="VVO59119.1"/>
    </source>
</evidence>
<sequence>MNELKVTADGEGEALYASPSAFMGLSRLNGTHPHATSVMLTLMSIMGGNGVVRTTQARVAKHCNYTLQQVEKAVADLAEGKWILSVDASPEPGGSLVCTVNSNVARSEKPEDLV</sequence>
<gene>
    <name evidence="1" type="ORF">PS854_00701</name>
</gene>
<reference evidence="1 2" key="1">
    <citation type="submission" date="2019-09" db="EMBL/GenBank/DDBJ databases">
        <authorList>
            <person name="Chandra G."/>
            <person name="Truman W A."/>
        </authorList>
    </citation>
    <scope>NUCLEOTIDE SEQUENCE [LARGE SCALE GENOMIC DNA]</scope>
    <source>
        <strain evidence="1">PS854</strain>
    </source>
</reference>
<dbReference type="RefSeq" id="WP_150732260.1">
    <property type="nucleotide sequence ID" value="NZ_CABVIF010000001.1"/>
</dbReference>
<dbReference type="AlphaFoldDB" id="A0A5E7H4N0"/>
<accession>A0A5E7H4N0</accession>
<evidence type="ECO:0000313" key="2">
    <source>
        <dbReference type="Proteomes" id="UP000327111"/>
    </source>
</evidence>